<evidence type="ECO:0000313" key="3">
    <source>
        <dbReference type="Proteomes" id="UP000253941"/>
    </source>
</evidence>
<comment type="caution">
    <text evidence="2">The sequence shown here is derived from an EMBL/GenBank/DDBJ whole genome shotgun (WGS) entry which is preliminary data.</text>
</comment>
<evidence type="ECO:0000313" key="2">
    <source>
        <dbReference type="EMBL" id="RDD60109.1"/>
    </source>
</evidence>
<sequence length="63" mass="6823">TPRERVVLDPGDSCPDCGGPLRLVGEDSAEILELVAAKMNGIDPQAWLADMLARNAHHESRID</sequence>
<proteinExistence type="predicted"/>
<accession>A0A369T462</accession>
<reference evidence="2 3" key="1">
    <citation type="submission" date="2018-07" db="EMBL/GenBank/DDBJ databases">
        <title>Venubactetium sediminum gen. nov., sp. nov., isolated from a marine solar saltern.</title>
        <authorList>
            <person name="Wang S."/>
        </authorList>
    </citation>
    <scope>NUCLEOTIDE SEQUENCE [LARGE SCALE GENOMIC DNA]</scope>
    <source>
        <strain evidence="2 3">WD2A32</strain>
    </source>
</reference>
<dbReference type="AlphaFoldDB" id="A0A369T462"/>
<feature type="domain" description="Transposase IS66 C-terminal" evidence="1">
    <location>
        <begin position="37"/>
        <end position="63"/>
    </location>
</feature>
<dbReference type="Pfam" id="PF13817">
    <property type="entry name" value="DDE_Tnp_IS66_C"/>
    <property type="match status" value="1"/>
</dbReference>
<gene>
    <name evidence="2" type="ORF">DRB17_19820</name>
</gene>
<dbReference type="InterPro" id="IPR039552">
    <property type="entry name" value="IS66_C"/>
</dbReference>
<keyword evidence="3" id="KW-1185">Reference proteome</keyword>
<organism evidence="2 3">
    <name type="scientific">Ferruginivarius sediminum</name>
    <dbReference type="NCBI Taxonomy" id="2661937"/>
    <lineage>
        <taxon>Bacteria</taxon>
        <taxon>Pseudomonadati</taxon>
        <taxon>Pseudomonadota</taxon>
        <taxon>Alphaproteobacteria</taxon>
        <taxon>Rhodospirillales</taxon>
        <taxon>Rhodospirillaceae</taxon>
        <taxon>Ferruginivarius</taxon>
    </lineage>
</organism>
<protein>
    <recommendedName>
        <fullName evidence="1">Transposase IS66 C-terminal domain-containing protein</fullName>
    </recommendedName>
</protein>
<feature type="non-terminal residue" evidence="2">
    <location>
        <position position="1"/>
    </location>
</feature>
<evidence type="ECO:0000259" key="1">
    <source>
        <dbReference type="Pfam" id="PF13817"/>
    </source>
</evidence>
<name>A0A369T462_9PROT</name>
<dbReference type="EMBL" id="QPMH01000059">
    <property type="protein sequence ID" value="RDD60109.1"/>
    <property type="molecule type" value="Genomic_DNA"/>
</dbReference>
<dbReference type="Proteomes" id="UP000253941">
    <property type="component" value="Unassembled WGS sequence"/>
</dbReference>